<comment type="similarity">
    <text evidence="1">Belongs to the helicase family. UvrD subfamily.</text>
</comment>
<dbReference type="InterPro" id="IPR013986">
    <property type="entry name" value="DExx_box_DNA_helicase_dom_sf"/>
</dbReference>
<evidence type="ECO:0000256" key="2">
    <source>
        <dbReference type="ARBA" id="ARBA00022741"/>
    </source>
</evidence>
<dbReference type="SUPFAM" id="SSF52540">
    <property type="entry name" value="P-loop containing nucleoside triphosphate hydrolases"/>
    <property type="match status" value="1"/>
</dbReference>
<dbReference type="PROSITE" id="PS51257">
    <property type="entry name" value="PROKAR_LIPOPROTEIN"/>
    <property type="match status" value="1"/>
</dbReference>
<comment type="catalytic activity">
    <reaction evidence="8">
        <text>Couples ATP hydrolysis with the unwinding of duplex DNA by translocating in the 3'-5' direction.</text>
        <dbReference type="EC" id="5.6.2.4"/>
    </reaction>
</comment>
<evidence type="ECO:0000313" key="14">
    <source>
        <dbReference type="EMBL" id="PJK28358.1"/>
    </source>
</evidence>
<evidence type="ECO:0000256" key="11">
    <source>
        <dbReference type="ARBA" id="ARBA00048988"/>
    </source>
</evidence>
<keyword evidence="6" id="KW-0238">DNA-binding</keyword>
<dbReference type="PANTHER" id="PTHR11070:SF2">
    <property type="entry name" value="ATP-DEPENDENT DNA HELICASE SRS2"/>
    <property type="match status" value="1"/>
</dbReference>
<dbReference type="EC" id="5.6.2.4" evidence="9"/>
<dbReference type="EMBL" id="PHIG01000047">
    <property type="protein sequence ID" value="PJK28358.1"/>
    <property type="molecule type" value="Genomic_DNA"/>
</dbReference>
<dbReference type="GO" id="GO:0000725">
    <property type="term" value="P:recombinational repair"/>
    <property type="evidence" value="ECO:0007669"/>
    <property type="project" value="TreeGrafter"/>
</dbReference>
<comment type="caution">
    <text evidence="14">The sequence shown here is derived from an EMBL/GenBank/DDBJ whole genome shotgun (WGS) entry which is preliminary data.</text>
</comment>
<dbReference type="OrthoDB" id="9810135at2"/>
<reference evidence="14 15" key="1">
    <citation type="submission" date="2017-11" db="EMBL/GenBank/DDBJ databases">
        <title>Draft genome sequence of Rhizobiales bacterium SY3-13.</title>
        <authorList>
            <person name="Sun C."/>
        </authorList>
    </citation>
    <scope>NUCLEOTIDE SEQUENCE [LARGE SCALE GENOMIC DNA]</scope>
    <source>
        <strain evidence="14 15">SY3-13</strain>
    </source>
</reference>
<evidence type="ECO:0000256" key="10">
    <source>
        <dbReference type="ARBA" id="ARBA00034923"/>
    </source>
</evidence>
<feature type="binding site" evidence="12">
    <location>
        <begin position="20"/>
        <end position="27"/>
    </location>
    <ligand>
        <name>ATP</name>
        <dbReference type="ChEBI" id="CHEBI:30616"/>
    </ligand>
</feature>
<dbReference type="Gene3D" id="1.10.10.160">
    <property type="match status" value="1"/>
</dbReference>
<dbReference type="InterPro" id="IPR014016">
    <property type="entry name" value="UvrD-like_ATP-bd"/>
</dbReference>
<dbReference type="AlphaFoldDB" id="A0A2M9FY17"/>
<evidence type="ECO:0000256" key="8">
    <source>
        <dbReference type="ARBA" id="ARBA00034617"/>
    </source>
</evidence>
<evidence type="ECO:0000259" key="13">
    <source>
        <dbReference type="PROSITE" id="PS51198"/>
    </source>
</evidence>
<keyword evidence="7" id="KW-0413">Isomerase</keyword>
<feature type="domain" description="UvrD-like helicase ATP-binding" evidence="13">
    <location>
        <begin position="1"/>
        <end position="274"/>
    </location>
</feature>
<dbReference type="Proteomes" id="UP000229498">
    <property type="component" value="Unassembled WGS sequence"/>
</dbReference>
<dbReference type="Pfam" id="PF00580">
    <property type="entry name" value="UvrD-helicase"/>
    <property type="match status" value="1"/>
</dbReference>
<keyword evidence="5 12" id="KW-0067">ATP-binding</keyword>
<comment type="catalytic activity">
    <reaction evidence="11">
        <text>ATP + H2O = ADP + phosphate + H(+)</text>
        <dbReference type="Rhea" id="RHEA:13065"/>
        <dbReference type="ChEBI" id="CHEBI:15377"/>
        <dbReference type="ChEBI" id="CHEBI:15378"/>
        <dbReference type="ChEBI" id="CHEBI:30616"/>
        <dbReference type="ChEBI" id="CHEBI:43474"/>
        <dbReference type="ChEBI" id="CHEBI:456216"/>
        <dbReference type="EC" id="5.6.2.4"/>
    </reaction>
</comment>
<organism evidence="14 15">
    <name type="scientific">Minwuia thermotolerans</name>
    <dbReference type="NCBI Taxonomy" id="2056226"/>
    <lineage>
        <taxon>Bacteria</taxon>
        <taxon>Pseudomonadati</taxon>
        <taxon>Pseudomonadota</taxon>
        <taxon>Alphaproteobacteria</taxon>
        <taxon>Minwuiales</taxon>
        <taxon>Minwuiaceae</taxon>
        <taxon>Minwuia</taxon>
    </lineage>
</organism>
<dbReference type="GO" id="GO:0005524">
    <property type="term" value="F:ATP binding"/>
    <property type="evidence" value="ECO:0007669"/>
    <property type="project" value="UniProtKB-UniRule"/>
</dbReference>
<accession>A0A2M9FY17</accession>
<dbReference type="GO" id="GO:0043138">
    <property type="term" value="F:3'-5' DNA helicase activity"/>
    <property type="evidence" value="ECO:0007669"/>
    <property type="project" value="UniProtKB-EC"/>
</dbReference>
<keyword evidence="3 12" id="KW-0378">Hydrolase</keyword>
<dbReference type="InterPro" id="IPR000212">
    <property type="entry name" value="DNA_helicase_UvrD/REP"/>
</dbReference>
<sequence length="570" mass="61795">MPTDQQRDVIGHQGSAFVTACPGAGKTRTMVERARRLTDSPEDRRGVAFLSFTNAAIDELEERLRAFGSLPSPLFPSFIGTFDRFLWQFLIAPFGIPGSTATPRLVPDKDDWEVKPYGKAQSLHLKCFDRATGSVVAAFAKGEGFDVSARDISPYETRARNIISVARAIGHVDFEDVRICVREHLADPAFSARVGAALGARFREIVVDEAQDCNPADLAIVSWLRKSSIVVKVICDPHQSIYKFRGGVTDELLRFADTFVAEDRLPMSGNFRSTPAICAAIAALRPPGARTEPDKPLGRYKEDRTPVHLLSYSGSGVSARIGPKFSELVRPFGIPFDQTPVLASTRASAAKAIGQPTLKATTHKTLLLAQVAMNYHFAFAAGNRREALIALHRITLVVQGHINSAGDYHTYIADNGLEDGRWRPAIIAVANGLRFDPADAPDQWLAKARALVGRDVVKGLNINQRLKSHGDLAAALSGAPPEASPPRTIHSAKGAEFPAVCVVMTSQTAGKIMDYLEGRTTNSADEDARKIYVAASRAERLLALAVPRSSASRMRALLAGTGCKVQLHEI</sequence>
<evidence type="ECO:0000256" key="12">
    <source>
        <dbReference type="PROSITE-ProRule" id="PRU00560"/>
    </source>
</evidence>
<dbReference type="PROSITE" id="PS51198">
    <property type="entry name" value="UVRD_HELICASE_ATP_BIND"/>
    <property type="match status" value="1"/>
</dbReference>
<proteinExistence type="inferred from homology"/>
<dbReference type="GO" id="GO:0016887">
    <property type="term" value="F:ATP hydrolysis activity"/>
    <property type="evidence" value="ECO:0007669"/>
    <property type="project" value="RHEA"/>
</dbReference>
<evidence type="ECO:0000256" key="6">
    <source>
        <dbReference type="ARBA" id="ARBA00023125"/>
    </source>
</evidence>
<name>A0A2M9FY17_9PROT</name>
<gene>
    <name evidence="14" type="ORF">CVT23_18250</name>
</gene>
<evidence type="ECO:0000256" key="5">
    <source>
        <dbReference type="ARBA" id="ARBA00022840"/>
    </source>
</evidence>
<keyword evidence="2 12" id="KW-0547">Nucleotide-binding</keyword>
<dbReference type="PANTHER" id="PTHR11070">
    <property type="entry name" value="UVRD / RECB / PCRA DNA HELICASE FAMILY MEMBER"/>
    <property type="match status" value="1"/>
</dbReference>
<evidence type="ECO:0000256" key="3">
    <source>
        <dbReference type="ARBA" id="ARBA00022801"/>
    </source>
</evidence>
<protein>
    <recommendedName>
        <fullName evidence="9">DNA 3'-5' helicase</fullName>
        <ecNumber evidence="9">5.6.2.4</ecNumber>
    </recommendedName>
    <alternativeName>
        <fullName evidence="10">DNA 3'-5' helicase II</fullName>
    </alternativeName>
</protein>
<evidence type="ECO:0000256" key="1">
    <source>
        <dbReference type="ARBA" id="ARBA00009922"/>
    </source>
</evidence>
<evidence type="ECO:0000256" key="4">
    <source>
        <dbReference type="ARBA" id="ARBA00022806"/>
    </source>
</evidence>
<dbReference type="InterPro" id="IPR014017">
    <property type="entry name" value="DNA_helicase_UvrD-like_C"/>
</dbReference>
<dbReference type="Gene3D" id="3.40.50.300">
    <property type="entry name" value="P-loop containing nucleotide triphosphate hydrolases"/>
    <property type="match status" value="2"/>
</dbReference>
<evidence type="ECO:0000313" key="15">
    <source>
        <dbReference type="Proteomes" id="UP000229498"/>
    </source>
</evidence>
<dbReference type="InterPro" id="IPR027417">
    <property type="entry name" value="P-loop_NTPase"/>
</dbReference>
<dbReference type="RefSeq" id="WP_109794804.1">
    <property type="nucleotide sequence ID" value="NZ_PHIG01000047.1"/>
</dbReference>
<keyword evidence="15" id="KW-1185">Reference proteome</keyword>
<evidence type="ECO:0000256" key="7">
    <source>
        <dbReference type="ARBA" id="ARBA00023235"/>
    </source>
</evidence>
<dbReference type="GO" id="GO:0003677">
    <property type="term" value="F:DNA binding"/>
    <property type="evidence" value="ECO:0007669"/>
    <property type="project" value="UniProtKB-KW"/>
</dbReference>
<keyword evidence="4 12" id="KW-0347">Helicase</keyword>
<evidence type="ECO:0000256" key="9">
    <source>
        <dbReference type="ARBA" id="ARBA00034808"/>
    </source>
</evidence>
<dbReference type="Pfam" id="PF13361">
    <property type="entry name" value="UvrD_C"/>
    <property type="match status" value="1"/>
</dbReference>